<dbReference type="InterPro" id="IPR043970">
    <property type="entry name" value="FUZ/MON1/HPS1_longin_3"/>
</dbReference>
<dbReference type="AlphaFoldDB" id="A0A7R8UDW4"/>
<dbReference type="OrthoDB" id="74835at2759"/>
<feature type="domain" description="FUZ/MON1/HPS1 second Longin" evidence="6">
    <location>
        <begin position="175"/>
        <end position="266"/>
    </location>
</feature>
<feature type="domain" description="FUZ/MON1/HPS1 first Longin" evidence="5">
    <location>
        <begin position="24"/>
        <end position="140"/>
    </location>
</feature>
<dbReference type="Pfam" id="PF19036">
    <property type="entry name" value="Fuz_longin_1"/>
    <property type="match status" value="1"/>
</dbReference>
<sequence length="423" mass="47760">MLITNDHTQLDFHSSMEAITTPFRSAGKPIKSLFVWLPAPELPFSTVASLNGTHMFCKSQGVQLKSTHTDDWILVWKDYENTVTLIAAGKGITEKMLWTLLDLVFNSFLLFVSLEEIQIHKNFDRIKREAKSYMPIVDKLLDYCESELLGYSDCVLANENAQVLTRLTEFSVQFGSLFCAVVVNQKLAAATEGWWDLDVVDRKLLILLMSVSNTSQKDVPVFLPKRSSSVAYRFIAIPLMGTATLCVICGAEPAYHEIAALAQQTFKNDLDILESIDRSMPRNFPESLEIDPNILGVLLINKNYKKYVISRNLQQNSSGKRSMSGSHRLDILRTFYNHAVDIIEEFIADASNGSSGNSDKSAKTNVLESYWCSEYHKCHALSDENDNLICVLYVASVPTYTMRLITQKTLAMIVQEKTVCWQY</sequence>
<dbReference type="InterPro" id="IPR043972">
    <property type="entry name" value="FUZ/MON1/HPS1_longin_1"/>
</dbReference>
<dbReference type="Pfam" id="PF19038">
    <property type="entry name" value="Fuz_longin_3"/>
    <property type="match status" value="1"/>
</dbReference>
<dbReference type="Proteomes" id="UP000594454">
    <property type="component" value="Chromosome 1"/>
</dbReference>
<dbReference type="InParanoid" id="A0A7R8UDW4"/>
<evidence type="ECO:0000256" key="3">
    <source>
        <dbReference type="ARBA" id="ARBA00022490"/>
    </source>
</evidence>
<evidence type="ECO:0008006" key="10">
    <source>
        <dbReference type="Google" id="ProtNLM"/>
    </source>
</evidence>
<dbReference type="PANTHER" id="PTHR13559">
    <property type="entry name" value="INTRACELLULAR TRAFFIC PROTEIN-RELATED"/>
    <property type="match status" value="1"/>
</dbReference>
<dbReference type="InterPro" id="IPR043971">
    <property type="entry name" value="FUZ/MON1/HPS1_longin_2"/>
</dbReference>
<evidence type="ECO:0000313" key="9">
    <source>
        <dbReference type="Proteomes" id="UP000594454"/>
    </source>
</evidence>
<dbReference type="GO" id="GO:0005856">
    <property type="term" value="C:cytoskeleton"/>
    <property type="evidence" value="ECO:0007669"/>
    <property type="project" value="UniProtKB-SubCell"/>
</dbReference>
<evidence type="ECO:0000256" key="2">
    <source>
        <dbReference type="ARBA" id="ARBA00008550"/>
    </source>
</evidence>
<evidence type="ECO:0000256" key="1">
    <source>
        <dbReference type="ARBA" id="ARBA00004245"/>
    </source>
</evidence>
<name>A0A7R8UDW4_HERIL</name>
<dbReference type="PANTHER" id="PTHR13559:SF1">
    <property type="entry name" value="PROTEIN FUZZY HOMOLOG"/>
    <property type="match status" value="1"/>
</dbReference>
<evidence type="ECO:0000256" key="4">
    <source>
        <dbReference type="ARBA" id="ARBA00023212"/>
    </source>
</evidence>
<comment type="subcellular location">
    <subcellularLocation>
        <location evidence="1">Cytoplasm</location>
        <location evidence="1">Cytoskeleton</location>
    </subcellularLocation>
</comment>
<evidence type="ECO:0000313" key="8">
    <source>
        <dbReference type="EMBL" id="CAD7078986.1"/>
    </source>
</evidence>
<evidence type="ECO:0000259" key="7">
    <source>
        <dbReference type="Pfam" id="PF19038"/>
    </source>
</evidence>
<evidence type="ECO:0000259" key="6">
    <source>
        <dbReference type="Pfam" id="PF19037"/>
    </source>
</evidence>
<dbReference type="EMBL" id="LR899009">
    <property type="protein sequence ID" value="CAD7078986.1"/>
    <property type="molecule type" value="Genomic_DNA"/>
</dbReference>
<keyword evidence="9" id="KW-1185">Reference proteome</keyword>
<gene>
    <name evidence="8" type="ORF">HERILL_LOCUS2224</name>
</gene>
<reference evidence="8 9" key="1">
    <citation type="submission" date="2020-11" db="EMBL/GenBank/DDBJ databases">
        <authorList>
            <person name="Wallbank WR R."/>
            <person name="Pardo Diaz C."/>
            <person name="Kozak K."/>
            <person name="Martin S."/>
            <person name="Jiggins C."/>
            <person name="Moest M."/>
            <person name="Warren A I."/>
            <person name="Generalovic N T."/>
            <person name="Byers J.R.P. K."/>
            <person name="Montejo-Kovacevich G."/>
            <person name="Yen C E."/>
        </authorList>
    </citation>
    <scope>NUCLEOTIDE SEQUENCE [LARGE SCALE GENOMIC DNA]</scope>
</reference>
<dbReference type="GO" id="GO:0016192">
    <property type="term" value="P:vesicle-mediated transport"/>
    <property type="evidence" value="ECO:0007669"/>
    <property type="project" value="InterPro"/>
</dbReference>
<evidence type="ECO:0000259" key="5">
    <source>
        <dbReference type="Pfam" id="PF19036"/>
    </source>
</evidence>
<dbReference type="GO" id="GO:1905515">
    <property type="term" value="P:non-motile cilium assembly"/>
    <property type="evidence" value="ECO:0007669"/>
    <property type="project" value="TreeGrafter"/>
</dbReference>
<keyword evidence="3" id="KW-0963">Cytoplasm</keyword>
<organism evidence="8 9">
    <name type="scientific">Hermetia illucens</name>
    <name type="common">Black soldier fly</name>
    <dbReference type="NCBI Taxonomy" id="343691"/>
    <lineage>
        <taxon>Eukaryota</taxon>
        <taxon>Metazoa</taxon>
        <taxon>Ecdysozoa</taxon>
        <taxon>Arthropoda</taxon>
        <taxon>Hexapoda</taxon>
        <taxon>Insecta</taxon>
        <taxon>Pterygota</taxon>
        <taxon>Neoptera</taxon>
        <taxon>Endopterygota</taxon>
        <taxon>Diptera</taxon>
        <taxon>Brachycera</taxon>
        <taxon>Stratiomyomorpha</taxon>
        <taxon>Stratiomyidae</taxon>
        <taxon>Hermetiinae</taxon>
        <taxon>Hermetia</taxon>
    </lineage>
</organism>
<dbReference type="Pfam" id="PF19037">
    <property type="entry name" value="Fuz_longin_2"/>
    <property type="match status" value="1"/>
</dbReference>
<keyword evidence="4" id="KW-0206">Cytoskeleton</keyword>
<protein>
    <recommendedName>
        <fullName evidence="10">Fuzzy</fullName>
    </recommendedName>
</protein>
<dbReference type="InterPro" id="IPR026069">
    <property type="entry name" value="Fuzzy"/>
</dbReference>
<proteinExistence type="inferred from homology"/>
<feature type="domain" description="FUZ/MON1/HPS1 third Longin" evidence="7">
    <location>
        <begin position="293"/>
        <end position="417"/>
    </location>
</feature>
<dbReference type="FunCoup" id="A0A7R8UDW4">
    <property type="interactions" value="541"/>
</dbReference>
<accession>A0A7R8UDW4</accession>
<comment type="similarity">
    <text evidence="2">Belongs to the fuzzy family.</text>
</comment>